<feature type="domain" description="YCII-related" evidence="2">
    <location>
        <begin position="1"/>
        <end position="111"/>
    </location>
</feature>
<dbReference type="EMBL" id="QVIG01000001">
    <property type="protein sequence ID" value="RGD57274.1"/>
    <property type="molecule type" value="Genomic_DNA"/>
</dbReference>
<dbReference type="AlphaFoldDB" id="A0A372ZP05"/>
<dbReference type="Proteomes" id="UP000263377">
    <property type="component" value="Unassembled WGS sequence"/>
</dbReference>
<gene>
    <name evidence="3" type="ORF">DR950_05225</name>
</gene>
<evidence type="ECO:0000256" key="1">
    <source>
        <dbReference type="ARBA" id="ARBA00007689"/>
    </source>
</evidence>
<dbReference type="InterPro" id="IPR005545">
    <property type="entry name" value="YCII"/>
</dbReference>
<keyword evidence="4" id="KW-1185">Reference proteome</keyword>
<dbReference type="SUPFAM" id="SSF54909">
    <property type="entry name" value="Dimeric alpha+beta barrel"/>
    <property type="match status" value="1"/>
</dbReference>
<evidence type="ECO:0000259" key="2">
    <source>
        <dbReference type="Pfam" id="PF03795"/>
    </source>
</evidence>
<accession>A0A372ZP05</accession>
<dbReference type="PANTHER" id="PTHR35174:SF3">
    <property type="entry name" value="BLL7171 PROTEIN"/>
    <property type="match status" value="1"/>
</dbReference>
<evidence type="ECO:0000313" key="4">
    <source>
        <dbReference type="Proteomes" id="UP000263377"/>
    </source>
</evidence>
<reference evidence="3 4" key="1">
    <citation type="submission" date="2018-08" db="EMBL/GenBank/DDBJ databases">
        <title>Diversity &amp; Physiological Properties of Lignin-Decomposing Actinobacteria from Soil.</title>
        <authorList>
            <person name="Roh S.G."/>
            <person name="Kim S.B."/>
        </authorList>
    </citation>
    <scope>NUCLEOTIDE SEQUENCE [LARGE SCALE GENOMIC DNA]</scope>
    <source>
        <strain evidence="3 4">MMS17-GH009</strain>
    </source>
</reference>
<sequence length="117" mass="12637">MKYMLLIYSDPVVWEALTEAERASLGPEHAALIGELEASGEWVGGSVLAPPERSRAVRVRNGAVQVVDGPFAEVKEHLAGYDIVDCDGMERAAEIAARIPDARLARVEIRPMVGPEA</sequence>
<comment type="caution">
    <text evidence="3">The sequence shown here is derived from an EMBL/GenBank/DDBJ whole genome shotgun (WGS) entry which is preliminary data.</text>
</comment>
<dbReference type="Gene3D" id="3.30.70.1060">
    <property type="entry name" value="Dimeric alpha+beta barrel"/>
    <property type="match status" value="1"/>
</dbReference>
<proteinExistence type="inferred from homology"/>
<name>A0A372ZP05_9ACTN</name>
<protein>
    <submittedName>
        <fullName evidence="3">YciI family protein</fullName>
    </submittedName>
</protein>
<dbReference type="InterPro" id="IPR011008">
    <property type="entry name" value="Dimeric_a/b-barrel"/>
</dbReference>
<dbReference type="Pfam" id="PF03795">
    <property type="entry name" value="YCII"/>
    <property type="match status" value="1"/>
</dbReference>
<comment type="similarity">
    <text evidence="1">Belongs to the YciI family.</text>
</comment>
<dbReference type="PANTHER" id="PTHR35174">
    <property type="entry name" value="BLL7171 PROTEIN-RELATED"/>
    <property type="match status" value="1"/>
</dbReference>
<organism evidence="3 4">
    <name type="scientific">Kitasatospora xanthocidica</name>
    <dbReference type="NCBI Taxonomy" id="83382"/>
    <lineage>
        <taxon>Bacteria</taxon>
        <taxon>Bacillati</taxon>
        <taxon>Actinomycetota</taxon>
        <taxon>Actinomycetes</taxon>
        <taxon>Kitasatosporales</taxon>
        <taxon>Streptomycetaceae</taxon>
        <taxon>Kitasatospora</taxon>
    </lineage>
</organism>
<evidence type="ECO:0000313" key="3">
    <source>
        <dbReference type="EMBL" id="RGD57274.1"/>
    </source>
</evidence>